<dbReference type="EMBL" id="MUIO01000012">
    <property type="protein sequence ID" value="ORC61209.1"/>
    <property type="molecule type" value="Genomic_DNA"/>
</dbReference>
<proteinExistence type="predicted"/>
<dbReference type="OrthoDB" id="2111554at2"/>
<reference evidence="2" key="1">
    <citation type="submission" date="2017-02" db="EMBL/GenBank/DDBJ databases">
        <title>Pseudomonas floridae sp. nov., a novel pathogenic bacterial species isolated from tomato.</title>
        <authorList>
            <person name="Timilsina S."/>
            <person name="Vallad G.E."/>
            <person name="Jones J.B."/>
        </authorList>
    </citation>
    <scope>NUCLEOTIDE SEQUENCE [LARGE SCALE GENOMIC DNA]</scope>
    <source>
        <strain evidence="2">GEV388</strain>
    </source>
</reference>
<dbReference type="RefSeq" id="WP_083181527.1">
    <property type="nucleotide sequence ID" value="NZ_CBCRZR010000018.1"/>
</dbReference>
<evidence type="ECO:0000313" key="2">
    <source>
        <dbReference type="Proteomes" id="UP000192815"/>
    </source>
</evidence>
<keyword evidence="2" id="KW-1185">Reference proteome</keyword>
<sequence length="268" mass="30194">MAFESNLFIGWDVGGWNCDYNPKSRDALVILDSERRLLGRPWRGNLRSTINESATTEDFVRRMLALCRVESVDPARIKTTLAIDTPLGFSKPFIDLITTGSTEPSIGTSSKNPYLHRQTEHFLFLNGLSPLSPVKDMIGSQATKGMHVLGRFAPERERCGVWTDGRMLQAIEAYPSACKRSDSIERLRSSFYQDTLRDGQTIRQFVSRLEHVDLQDALTCALLGWMFVYQPEQLAHPMPEVSPIEGWIFVPLDGLKRSPADETADVES</sequence>
<dbReference type="AlphaFoldDB" id="A0A1X0NC81"/>
<name>A0A1X0NC81_9PSED</name>
<accession>A0A1X0NC81</accession>
<dbReference type="Proteomes" id="UP000192815">
    <property type="component" value="Unassembled WGS sequence"/>
</dbReference>
<gene>
    <name evidence="1" type="ORF">BZK31_04420</name>
</gene>
<comment type="caution">
    <text evidence="1">The sequence shown here is derived from an EMBL/GenBank/DDBJ whole genome shotgun (WGS) entry which is preliminary data.</text>
</comment>
<organism evidence="1 2">
    <name type="scientific">Pseudomonas floridensis</name>
    <dbReference type="NCBI Taxonomy" id="1958950"/>
    <lineage>
        <taxon>Bacteria</taxon>
        <taxon>Pseudomonadati</taxon>
        <taxon>Pseudomonadota</taxon>
        <taxon>Gammaproteobacteria</taxon>
        <taxon>Pseudomonadales</taxon>
        <taxon>Pseudomonadaceae</taxon>
        <taxon>Pseudomonas</taxon>
    </lineage>
</organism>
<evidence type="ECO:0008006" key="3">
    <source>
        <dbReference type="Google" id="ProtNLM"/>
    </source>
</evidence>
<protein>
    <recommendedName>
        <fullName evidence="3">DUF429 domain-containing protein</fullName>
    </recommendedName>
</protein>
<dbReference type="STRING" id="1958950.BZK31_04420"/>
<evidence type="ECO:0000313" key="1">
    <source>
        <dbReference type="EMBL" id="ORC61209.1"/>
    </source>
</evidence>